<keyword evidence="2 6" id="KW-0812">Transmembrane</keyword>
<feature type="transmembrane region" description="Helical" evidence="6">
    <location>
        <begin position="145"/>
        <end position="162"/>
    </location>
</feature>
<evidence type="ECO:0000313" key="7">
    <source>
        <dbReference type="EMBL" id="KAG7352101.1"/>
    </source>
</evidence>
<dbReference type="AlphaFoldDB" id="A0A9K3KYM4"/>
<evidence type="ECO:0000313" key="8">
    <source>
        <dbReference type="Proteomes" id="UP000693970"/>
    </source>
</evidence>
<protein>
    <submittedName>
        <fullName evidence="7">UDP-galactose transporter</fullName>
    </submittedName>
</protein>
<accession>A0A9K3KYM4</accession>
<evidence type="ECO:0000256" key="5">
    <source>
        <dbReference type="SAM" id="MobiDB-lite"/>
    </source>
</evidence>
<feature type="transmembrane region" description="Helical" evidence="6">
    <location>
        <begin position="263"/>
        <end position="282"/>
    </location>
</feature>
<evidence type="ECO:0000256" key="1">
    <source>
        <dbReference type="ARBA" id="ARBA00004141"/>
    </source>
</evidence>
<dbReference type="GO" id="GO:0015165">
    <property type="term" value="F:pyrimidine nucleotide-sugar transmembrane transporter activity"/>
    <property type="evidence" value="ECO:0007669"/>
    <property type="project" value="InterPro"/>
</dbReference>
<dbReference type="InterPro" id="IPR007271">
    <property type="entry name" value="Nuc_sug_transpt"/>
</dbReference>
<feature type="transmembrane region" description="Helical" evidence="6">
    <location>
        <begin position="315"/>
        <end position="332"/>
    </location>
</feature>
<dbReference type="NCBIfam" id="TIGR00803">
    <property type="entry name" value="nst"/>
    <property type="match status" value="1"/>
</dbReference>
<reference evidence="7" key="1">
    <citation type="journal article" date="2021" name="Sci. Rep.">
        <title>Diploid genomic architecture of Nitzschia inconspicua, an elite biomass production diatom.</title>
        <authorList>
            <person name="Oliver A."/>
            <person name="Podell S."/>
            <person name="Pinowska A."/>
            <person name="Traller J.C."/>
            <person name="Smith S.R."/>
            <person name="McClure R."/>
            <person name="Beliaev A."/>
            <person name="Bohutskyi P."/>
            <person name="Hill E.A."/>
            <person name="Rabines A."/>
            <person name="Zheng H."/>
            <person name="Allen L.Z."/>
            <person name="Kuo A."/>
            <person name="Grigoriev I.V."/>
            <person name="Allen A.E."/>
            <person name="Hazlebeck D."/>
            <person name="Allen E.E."/>
        </authorList>
    </citation>
    <scope>NUCLEOTIDE SEQUENCE</scope>
    <source>
        <strain evidence="7">Hildebrandi</strain>
    </source>
</reference>
<dbReference type="OrthoDB" id="408493at2759"/>
<keyword evidence="3 6" id="KW-1133">Transmembrane helix</keyword>
<comment type="subcellular location">
    <subcellularLocation>
        <location evidence="1">Membrane</location>
        <topology evidence="1">Multi-pass membrane protein</topology>
    </subcellularLocation>
</comment>
<feature type="compositionally biased region" description="Polar residues" evidence="5">
    <location>
        <begin position="342"/>
        <end position="356"/>
    </location>
</feature>
<dbReference type="GO" id="GO:0000139">
    <property type="term" value="C:Golgi membrane"/>
    <property type="evidence" value="ECO:0007669"/>
    <property type="project" value="InterPro"/>
</dbReference>
<dbReference type="PANTHER" id="PTHR10231">
    <property type="entry name" value="NUCLEOTIDE-SUGAR TRANSMEMBRANE TRANSPORTER"/>
    <property type="match status" value="1"/>
</dbReference>
<evidence type="ECO:0000256" key="4">
    <source>
        <dbReference type="ARBA" id="ARBA00023136"/>
    </source>
</evidence>
<organism evidence="7 8">
    <name type="scientific">Nitzschia inconspicua</name>
    <dbReference type="NCBI Taxonomy" id="303405"/>
    <lineage>
        <taxon>Eukaryota</taxon>
        <taxon>Sar</taxon>
        <taxon>Stramenopiles</taxon>
        <taxon>Ochrophyta</taxon>
        <taxon>Bacillariophyta</taxon>
        <taxon>Bacillariophyceae</taxon>
        <taxon>Bacillariophycidae</taxon>
        <taxon>Bacillariales</taxon>
        <taxon>Bacillariaceae</taxon>
        <taxon>Nitzschia</taxon>
    </lineage>
</organism>
<feature type="transmembrane region" description="Helical" evidence="6">
    <location>
        <begin position="225"/>
        <end position="243"/>
    </location>
</feature>
<evidence type="ECO:0000256" key="6">
    <source>
        <dbReference type="SAM" id="Phobius"/>
    </source>
</evidence>
<evidence type="ECO:0000256" key="2">
    <source>
        <dbReference type="ARBA" id="ARBA00022692"/>
    </source>
</evidence>
<proteinExistence type="predicted"/>
<feature type="transmembrane region" description="Helical" evidence="6">
    <location>
        <begin position="12"/>
        <end position="34"/>
    </location>
</feature>
<evidence type="ECO:0000256" key="3">
    <source>
        <dbReference type="ARBA" id="ARBA00022989"/>
    </source>
</evidence>
<dbReference type="PIRSF" id="PIRSF005799">
    <property type="entry name" value="UDP-gal_transpt"/>
    <property type="match status" value="1"/>
</dbReference>
<feature type="transmembrane region" description="Helical" evidence="6">
    <location>
        <begin position="289"/>
        <end position="309"/>
    </location>
</feature>
<keyword evidence="8" id="KW-1185">Reference proteome</keyword>
<dbReference type="Pfam" id="PF04142">
    <property type="entry name" value="Nuc_sug_transp"/>
    <property type="match status" value="1"/>
</dbReference>
<gene>
    <name evidence="7" type="ORF">IV203_008149</name>
</gene>
<comment type="caution">
    <text evidence="7">The sequence shown here is derived from an EMBL/GenBank/DDBJ whole genome shotgun (WGS) entry which is preliminary data.</text>
</comment>
<name>A0A9K3KYM4_9STRA</name>
<keyword evidence="4 6" id="KW-0472">Membrane</keyword>
<dbReference type="EMBL" id="JAGRRH010000017">
    <property type="protein sequence ID" value="KAG7352101.1"/>
    <property type="molecule type" value="Genomic_DNA"/>
</dbReference>
<dbReference type="Proteomes" id="UP000693970">
    <property type="component" value="Unassembled WGS sequence"/>
</dbReference>
<sequence>MSKTGDFFSTPAFKLILLTGMVLQNSATVLVGRYTRSSVPVDDLYVVNHLILVTEIGKLVLSCMFEYVSTNGGLVQSIKANCIERPWDALKIMIPALLYLVQNSLLYTALSNLTAPVFQVTYQGKLVTTAIVSVLMLNRKYSFQQWICLVVLSVGVAVVVLGESGGSSSSSAESVGDQAPQSLVLGLTAVTIACLSSALAGVYFEKVVKTSSSGEKQKPVSVWMRNFQLAFFTIWTAMLQGWWTNMGKSEVITKPYFHGFTSWVWILVGLQAGGGLLVAAVIKYADNVLKGLATGVSVCFATAVSTVLFGTPLSSQFSVGASMILVSVYFFSNPVTKKEKVLSSQNMPSHTDSPSGTPERLLPK</sequence>
<feature type="region of interest" description="Disordered" evidence="5">
    <location>
        <begin position="342"/>
        <end position="364"/>
    </location>
</feature>
<feature type="transmembrane region" description="Helical" evidence="6">
    <location>
        <begin position="182"/>
        <end position="204"/>
    </location>
</feature>
<reference evidence="7" key="2">
    <citation type="submission" date="2021-04" db="EMBL/GenBank/DDBJ databases">
        <authorList>
            <person name="Podell S."/>
        </authorList>
    </citation>
    <scope>NUCLEOTIDE SEQUENCE</scope>
    <source>
        <strain evidence="7">Hildebrandi</strain>
    </source>
</reference>